<accession>A0ABW4G9L7</accession>
<evidence type="ECO:0000313" key="4">
    <source>
        <dbReference type="Proteomes" id="UP001597097"/>
    </source>
</evidence>
<comment type="caution">
    <text evidence="3">The sequence shown here is derived from an EMBL/GenBank/DDBJ whole genome shotgun (WGS) entry which is preliminary data.</text>
</comment>
<proteinExistence type="predicted"/>
<name>A0ABW4G9L7_9ACTN</name>
<keyword evidence="4" id="KW-1185">Reference proteome</keyword>
<sequence length="324" mass="34680">MVNMRSLFTRSAVAAALVVAPVMAFGAAASADASAASGTAARAAIWQPPLQSRWQYQLQGNSAYPSTGGVNVDICQVPQSGGACVKPTVFDIDLYADADVVGNNTTLNTAAVTAIHAKGAKAICYVDAGSIEDFRPDYQTFVDWDNAHGNSLLGKPFSDEFPNERWANINNDKGQRDFLLSMMSARVDKCVQAGFDGVEFDVVNAHEEGKSVTGWTVSPATQLIFNRALAAMGHAKGLSVALKNDLSQVSDLVGDFDYAVNEQCFEFDECGELTPFVQAGKPVFQVEYLTSPSSFCGKAATLNVNAIKKATDYSLQDLPYKPCR</sequence>
<evidence type="ECO:0000313" key="3">
    <source>
        <dbReference type="EMBL" id="MFD1539175.1"/>
    </source>
</evidence>
<evidence type="ECO:0000259" key="2">
    <source>
        <dbReference type="Pfam" id="PF03537"/>
    </source>
</evidence>
<dbReference type="RefSeq" id="WP_219533049.1">
    <property type="nucleotide sequence ID" value="NZ_JAHKRM010000016.1"/>
</dbReference>
<dbReference type="Pfam" id="PF03537">
    <property type="entry name" value="Glyco_hydro_114"/>
    <property type="match status" value="1"/>
</dbReference>
<dbReference type="PANTHER" id="PTHR35273:SF2">
    <property type="entry name" value="ALPHA-GALACTOSIDASE"/>
    <property type="match status" value="1"/>
</dbReference>
<feature type="domain" description="Glycoside-hydrolase family GH114 TIM-barrel" evidence="2">
    <location>
        <begin position="53"/>
        <end position="310"/>
    </location>
</feature>
<feature type="chain" id="PRO_5046126015" evidence="1">
    <location>
        <begin position="25"/>
        <end position="324"/>
    </location>
</feature>
<keyword evidence="1" id="KW-0732">Signal</keyword>
<gene>
    <name evidence="3" type="ORF">ACFSJ0_19115</name>
</gene>
<dbReference type="EMBL" id="JBHUCM010000016">
    <property type="protein sequence ID" value="MFD1539175.1"/>
    <property type="molecule type" value="Genomic_DNA"/>
</dbReference>
<dbReference type="InterPro" id="IPR004352">
    <property type="entry name" value="GH114_TIM-barrel"/>
</dbReference>
<dbReference type="Proteomes" id="UP001597097">
    <property type="component" value="Unassembled WGS sequence"/>
</dbReference>
<evidence type="ECO:0000256" key="1">
    <source>
        <dbReference type="SAM" id="SignalP"/>
    </source>
</evidence>
<dbReference type="PANTHER" id="PTHR35273">
    <property type="entry name" value="ALPHA-1,4 POLYGALACTOSAMINIDASE, PUTATIVE (AFU_ORTHOLOGUE AFUA_3G07890)-RELATED"/>
    <property type="match status" value="1"/>
</dbReference>
<protein>
    <submittedName>
        <fullName evidence="3">Endo alpha-1,4 polygalactosaminidase</fullName>
    </submittedName>
</protein>
<feature type="signal peptide" evidence="1">
    <location>
        <begin position="1"/>
        <end position="24"/>
    </location>
</feature>
<organism evidence="3 4">
    <name type="scientific">Nonomuraea guangzhouensis</name>
    <dbReference type="NCBI Taxonomy" id="1291555"/>
    <lineage>
        <taxon>Bacteria</taxon>
        <taxon>Bacillati</taxon>
        <taxon>Actinomycetota</taxon>
        <taxon>Actinomycetes</taxon>
        <taxon>Streptosporangiales</taxon>
        <taxon>Streptosporangiaceae</taxon>
        <taxon>Nonomuraea</taxon>
    </lineage>
</organism>
<reference evidence="4" key="1">
    <citation type="journal article" date="2019" name="Int. J. Syst. Evol. Microbiol.">
        <title>The Global Catalogue of Microorganisms (GCM) 10K type strain sequencing project: providing services to taxonomists for standard genome sequencing and annotation.</title>
        <authorList>
            <consortium name="The Broad Institute Genomics Platform"/>
            <consortium name="The Broad Institute Genome Sequencing Center for Infectious Disease"/>
            <person name="Wu L."/>
            <person name="Ma J."/>
        </authorList>
    </citation>
    <scope>NUCLEOTIDE SEQUENCE [LARGE SCALE GENOMIC DNA]</scope>
    <source>
        <strain evidence="4">CGMCC 1.15399</strain>
    </source>
</reference>